<organism evidence="1 2">
    <name type="scientific">Vibrio artabrorum</name>
    <dbReference type="NCBI Taxonomy" id="446374"/>
    <lineage>
        <taxon>Bacteria</taxon>
        <taxon>Pseudomonadati</taxon>
        <taxon>Pseudomonadota</taxon>
        <taxon>Gammaproteobacteria</taxon>
        <taxon>Vibrionales</taxon>
        <taxon>Vibrionaceae</taxon>
        <taxon>Vibrio</taxon>
    </lineage>
</organism>
<comment type="caution">
    <text evidence="1">The sequence shown here is derived from an EMBL/GenBank/DDBJ whole genome shotgun (WGS) entry which is preliminary data.</text>
</comment>
<reference evidence="2" key="1">
    <citation type="journal article" date="2019" name="Int. J. Syst. Evol. Microbiol.">
        <title>The Global Catalogue of Microorganisms (GCM) 10K type strain sequencing project: providing services to taxonomists for standard genome sequencing and annotation.</title>
        <authorList>
            <consortium name="The Broad Institute Genomics Platform"/>
            <consortium name="The Broad Institute Genome Sequencing Center for Infectious Disease"/>
            <person name="Wu L."/>
            <person name="Ma J."/>
        </authorList>
    </citation>
    <scope>NUCLEOTIDE SEQUENCE [LARGE SCALE GENOMIC DNA]</scope>
    <source>
        <strain evidence="2">CECT 7226</strain>
    </source>
</reference>
<keyword evidence="2" id="KW-1185">Reference proteome</keyword>
<gene>
    <name evidence="1" type="ORF">QWY96_15620</name>
</gene>
<name>A0ABT8CJN7_9VIBR</name>
<proteinExistence type="predicted"/>
<accession>A0ABT8CJN7</accession>
<dbReference type="EMBL" id="JAUFQY010000002">
    <property type="protein sequence ID" value="MDN3701962.1"/>
    <property type="molecule type" value="Genomic_DNA"/>
</dbReference>
<evidence type="ECO:0000313" key="2">
    <source>
        <dbReference type="Proteomes" id="UP001223712"/>
    </source>
</evidence>
<sequence>MIEDPKPSNWKDLQIGVCKILNEVGISAELEKKSKRLGEVWKLMSMELIEIA</sequence>
<protein>
    <submittedName>
        <fullName evidence="1">Uncharacterized protein</fullName>
    </submittedName>
</protein>
<dbReference type="Proteomes" id="UP001223712">
    <property type="component" value="Unassembled WGS sequence"/>
</dbReference>
<evidence type="ECO:0000313" key="1">
    <source>
        <dbReference type="EMBL" id="MDN3701962.1"/>
    </source>
</evidence>
<dbReference type="RefSeq" id="WP_290334917.1">
    <property type="nucleotide sequence ID" value="NZ_JAUFQY010000002.1"/>
</dbReference>